<keyword evidence="2" id="KW-1185">Reference proteome</keyword>
<protein>
    <submittedName>
        <fullName evidence="1">Uncharacterized protein</fullName>
    </submittedName>
</protein>
<proteinExistence type="predicted"/>
<comment type="caution">
    <text evidence="1">The sequence shown here is derived from an EMBL/GenBank/DDBJ whole genome shotgun (WGS) entry which is preliminary data.</text>
</comment>
<name>A0ABS4JR71_9FIRM</name>
<gene>
    <name evidence="1" type="ORF">J2Z79_001409</name>
</gene>
<reference evidence="1 2" key="1">
    <citation type="submission" date="2021-03" db="EMBL/GenBank/DDBJ databases">
        <title>Genomic Encyclopedia of Type Strains, Phase IV (KMG-IV): sequencing the most valuable type-strain genomes for metagenomic binning, comparative biology and taxonomic classification.</title>
        <authorList>
            <person name="Goeker M."/>
        </authorList>
    </citation>
    <scope>NUCLEOTIDE SEQUENCE [LARGE SCALE GENOMIC DNA]</scope>
    <source>
        <strain evidence="1 2">DSM 27138</strain>
    </source>
</reference>
<dbReference type="EMBL" id="JAGGLG010000009">
    <property type="protein sequence ID" value="MBP2018010.1"/>
    <property type="molecule type" value="Genomic_DNA"/>
</dbReference>
<evidence type="ECO:0000313" key="2">
    <source>
        <dbReference type="Proteomes" id="UP001519289"/>
    </source>
</evidence>
<sequence>MAVRVEVEYGDEVVDGDTATVAMTIFAPDIAAIGDAVFADAAGSLAAAGHGGRVEPDPELPLVFMSALADPYSPKTESKYEARLVRVDGEWRVRAITRVR</sequence>
<dbReference type="Proteomes" id="UP001519289">
    <property type="component" value="Unassembled WGS sequence"/>
</dbReference>
<dbReference type="RefSeq" id="WP_209466149.1">
    <property type="nucleotide sequence ID" value="NZ_JAGGLG010000009.1"/>
</dbReference>
<accession>A0ABS4JR71</accession>
<evidence type="ECO:0000313" key="1">
    <source>
        <dbReference type="EMBL" id="MBP2018010.1"/>
    </source>
</evidence>
<organism evidence="1 2">
    <name type="scientific">Symbiobacterium terraclitae</name>
    <dbReference type="NCBI Taxonomy" id="557451"/>
    <lineage>
        <taxon>Bacteria</taxon>
        <taxon>Bacillati</taxon>
        <taxon>Bacillota</taxon>
        <taxon>Clostridia</taxon>
        <taxon>Eubacteriales</taxon>
        <taxon>Symbiobacteriaceae</taxon>
        <taxon>Symbiobacterium</taxon>
    </lineage>
</organism>